<feature type="region of interest" description="Disordered" evidence="1">
    <location>
        <begin position="1"/>
        <end position="27"/>
    </location>
</feature>
<sequence>MSGGRCSSFSSSPKPWVESQSNPTRWR</sequence>
<feature type="compositionally biased region" description="Polar residues" evidence="1">
    <location>
        <begin position="18"/>
        <end position="27"/>
    </location>
</feature>
<accession>A0A0A9A517</accession>
<evidence type="ECO:0000313" key="2">
    <source>
        <dbReference type="EMBL" id="JAD46779.1"/>
    </source>
</evidence>
<evidence type="ECO:0000256" key="1">
    <source>
        <dbReference type="SAM" id="MobiDB-lite"/>
    </source>
</evidence>
<organism evidence="2">
    <name type="scientific">Arundo donax</name>
    <name type="common">Giant reed</name>
    <name type="synonym">Donax arundinaceus</name>
    <dbReference type="NCBI Taxonomy" id="35708"/>
    <lineage>
        <taxon>Eukaryota</taxon>
        <taxon>Viridiplantae</taxon>
        <taxon>Streptophyta</taxon>
        <taxon>Embryophyta</taxon>
        <taxon>Tracheophyta</taxon>
        <taxon>Spermatophyta</taxon>
        <taxon>Magnoliopsida</taxon>
        <taxon>Liliopsida</taxon>
        <taxon>Poales</taxon>
        <taxon>Poaceae</taxon>
        <taxon>PACMAD clade</taxon>
        <taxon>Arundinoideae</taxon>
        <taxon>Arundineae</taxon>
        <taxon>Arundo</taxon>
    </lineage>
</organism>
<protein>
    <submittedName>
        <fullName evidence="2">Uncharacterized protein</fullName>
    </submittedName>
</protein>
<dbReference type="AlphaFoldDB" id="A0A0A9A517"/>
<dbReference type="EMBL" id="GBRH01251116">
    <property type="protein sequence ID" value="JAD46779.1"/>
    <property type="molecule type" value="Transcribed_RNA"/>
</dbReference>
<proteinExistence type="predicted"/>
<reference evidence="2" key="2">
    <citation type="journal article" date="2015" name="Data Brief">
        <title>Shoot transcriptome of the giant reed, Arundo donax.</title>
        <authorList>
            <person name="Barrero R.A."/>
            <person name="Guerrero F.D."/>
            <person name="Moolhuijzen P."/>
            <person name="Goolsby J.A."/>
            <person name="Tidwell J."/>
            <person name="Bellgard S.E."/>
            <person name="Bellgard M.I."/>
        </authorList>
    </citation>
    <scope>NUCLEOTIDE SEQUENCE</scope>
    <source>
        <tissue evidence="2">Shoot tissue taken approximately 20 cm above the soil surface</tissue>
    </source>
</reference>
<reference evidence="2" key="1">
    <citation type="submission" date="2014-09" db="EMBL/GenBank/DDBJ databases">
        <authorList>
            <person name="Magalhaes I.L.F."/>
            <person name="Oliveira U."/>
            <person name="Santos F.R."/>
            <person name="Vidigal T.H.D.A."/>
            <person name="Brescovit A.D."/>
            <person name="Santos A.J."/>
        </authorList>
    </citation>
    <scope>NUCLEOTIDE SEQUENCE</scope>
    <source>
        <tissue evidence="2">Shoot tissue taken approximately 20 cm above the soil surface</tissue>
    </source>
</reference>
<name>A0A0A9A517_ARUDO</name>